<feature type="region of interest" description="Disordered" evidence="1">
    <location>
        <begin position="90"/>
        <end position="120"/>
    </location>
</feature>
<dbReference type="InterPro" id="IPR019662">
    <property type="entry name" value="DUF2516"/>
</dbReference>
<keyword evidence="2" id="KW-0812">Transmembrane</keyword>
<proteinExistence type="predicted"/>
<dbReference type="Pfam" id="PF10724">
    <property type="entry name" value="DUF2516"/>
    <property type="match status" value="1"/>
</dbReference>
<dbReference type="Proteomes" id="UP000253507">
    <property type="component" value="Unassembled WGS sequence"/>
</dbReference>
<keyword evidence="2" id="KW-0472">Membrane</keyword>
<evidence type="ECO:0000256" key="2">
    <source>
        <dbReference type="SAM" id="Phobius"/>
    </source>
</evidence>
<feature type="compositionally biased region" description="Low complexity" evidence="1">
    <location>
        <begin position="107"/>
        <end position="120"/>
    </location>
</feature>
<dbReference type="EMBL" id="QOIM01000034">
    <property type="protein sequence ID" value="RCG18152.1"/>
    <property type="molecule type" value="Genomic_DNA"/>
</dbReference>
<evidence type="ECO:0000313" key="4">
    <source>
        <dbReference type="Proteomes" id="UP000253507"/>
    </source>
</evidence>
<evidence type="ECO:0000256" key="1">
    <source>
        <dbReference type="SAM" id="MobiDB-lite"/>
    </source>
</evidence>
<name>A0A367EKB4_9ACTN</name>
<dbReference type="AlphaFoldDB" id="A0A367EKB4"/>
<keyword evidence="4" id="KW-1185">Reference proteome</keyword>
<feature type="transmembrane region" description="Helical" evidence="2">
    <location>
        <begin position="48"/>
        <end position="81"/>
    </location>
</feature>
<evidence type="ECO:0000313" key="3">
    <source>
        <dbReference type="EMBL" id="RCG18152.1"/>
    </source>
</evidence>
<reference evidence="3 4" key="1">
    <citation type="submission" date="2018-06" db="EMBL/GenBank/DDBJ databases">
        <title>Streptomyces reniochalinae sp. nov. and Streptomyces diacarnus sp. nov. from marine sponges.</title>
        <authorList>
            <person name="Li L."/>
        </authorList>
    </citation>
    <scope>NUCLEOTIDE SEQUENCE [LARGE SCALE GENOMIC DNA]</scope>
    <source>
        <strain evidence="3 4">LHW50302</strain>
    </source>
</reference>
<accession>A0A367EKB4</accession>
<protein>
    <submittedName>
        <fullName evidence="3">DUF2516 family protein</fullName>
    </submittedName>
</protein>
<comment type="caution">
    <text evidence="3">The sequence shown here is derived from an EMBL/GenBank/DDBJ whole genome shotgun (WGS) entry which is preliminary data.</text>
</comment>
<organism evidence="3 4">
    <name type="scientific">Streptomyces reniochalinae</name>
    <dbReference type="NCBI Taxonomy" id="2250578"/>
    <lineage>
        <taxon>Bacteria</taxon>
        <taxon>Bacillati</taxon>
        <taxon>Actinomycetota</taxon>
        <taxon>Actinomycetes</taxon>
        <taxon>Kitasatosporales</taxon>
        <taxon>Streptomycetaceae</taxon>
        <taxon>Streptomyces</taxon>
    </lineage>
</organism>
<keyword evidence="2" id="KW-1133">Transmembrane helix</keyword>
<gene>
    <name evidence="3" type="ORF">DQ392_16005</name>
</gene>
<feature type="transmembrane region" description="Helical" evidence="2">
    <location>
        <begin position="6"/>
        <end position="27"/>
    </location>
</feature>
<sequence>MLFDGFQLTVMALISVVLLALAVFAFVDSALRREDAYRAASKQTKPFWLIVLGLTALVNVLQIPFFLLQIIGLIATIVYIVDVRPALKQVMGNSRPRGGGWGRRRGGSSSDGPYGPFNGR</sequence>
<dbReference type="RefSeq" id="WP_114016265.1">
    <property type="nucleotide sequence ID" value="NZ_QOIM01000034.1"/>
</dbReference>
<dbReference type="OrthoDB" id="5191769at2"/>